<keyword evidence="7" id="KW-0539">Nucleus</keyword>
<accession>A0A0K0FC40</accession>
<dbReference type="PANTHER" id="PTHR13142">
    <property type="entry name" value="INNER CENTROMERE PROTEIN"/>
    <property type="match status" value="1"/>
</dbReference>
<feature type="compositionally biased region" description="Polar residues" evidence="8">
    <location>
        <begin position="271"/>
        <end position="284"/>
    </location>
</feature>
<evidence type="ECO:0000313" key="11">
    <source>
        <dbReference type="WBParaSite" id="SVE_0640400.1"/>
    </source>
</evidence>
<evidence type="ECO:0000256" key="3">
    <source>
        <dbReference type="ARBA" id="ARBA00010042"/>
    </source>
</evidence>
<evidence type="ECO:0000259" key="9">
    <source>
        <dbReference type="Pfam" id="PF03941"/>
    </source>
</evidence>
<feature type="domain" description="Inner centromere protein ARK-binding" evidence="9">
    <location>
        <begin position="444"/>
        <end position="502"/>
    </location>
</feature>
<evidence type="ECO:0000256" key="2">
    <source>
        <dbReference type="ARBA" id="ARBA00004186"/>
    </source>
</evidence>
<evidence type="ECO:0000256" key="7">
    <source>
        <dbReference type="ARBA" id="ARBA00023242"/>
    </source>
</evidence>
<keyword evidence="6" id="KW-0206">Cytoskeleton</keyword>
<evidence type="ECO:0000256" key="8">
    <source>
        <dbReference type="SAM" id="MobiDB-lite"/>
    </source>
</evidence>
<dbReference type="GO" id="GO:0005634">
    <property type="term" value="C:nucleus"/>
    <property type="evidence" value="ECO:0007669"/>
    <property type="project" value="UniProtKB-SubCell"/>
</dbReference>
<evidence type="ECO:0000256" key="6">
    <source>
        <dbReference type="ARBA" id="ARBA00023212"/>
    </source>
</evidence>
<dbReference type="InterPro" id="IPR005635">
    <property type="entry name" value="Inner_centromere_prot_ARK-bd"/>
</dbReference>
<sequence length="544" mass="62926">MPPRKRQRRLLKTITEEERPNELLSQLSDDDFILVSSSIIFSNVLPEYEVMEDKVEEIEDIYDEAILECYEETQKMLKVQRDTLKNFVLQENTEIKIPKTPTRGKNVSKLAKMYETIETRKDRMTRKNLFVNSNMSIDVGDTPKPGIVANLRSKFTNPVGGGTTGHHQNARNTPTLPHRALTAPKKNRDTTERAIMLMQQDSSLRRADMKKQNLLREKAERAKREREEKTRQVEERRRLKEMEREEKIRDIKEREERIKEFQNQKKAPRTPNGQCFKTPTSTVSRPKIVHKDTVEETPVSQMGVSKIHKTVERTIVDKSCEKSEIAYETPIIPRKRRSSNSCKNDSYGSPKSKSHRLFDTENVTPEVTYNCNQTNIFKSATVEQEQFKKFEAEMKSLEVTDMFSSPLFNSTRINASLIHGVEYELTPDKVMEPSTIDDYNIADLSEGDGTDDEDNPRKVIPKWANMENLRPALKKQHRKFGSFTDLSNIFGKIHEFKMENIFKGKKYVRTSSAVWSSPLSNPTQGEGIYQQLSESIVDSSFIDD</sequence>
<dbReference type="GO" id="GO:0005819">
    <property type="term" value="C:spindle"/>
    <property type="evidence" value="ECO:0007669"/>
    <property type="project" value="UniProtKB-SubCell"/>
</dbReference>
<evidence type="ECO:0000256" key="5">
    <source>
        <dbReference type="ARBA" id="ARBA00022829"/>
    </source>
</evidence>
<feature type="compositionally biased region" description="Polar residues" evidence="8">
    <location>
        <begin position="339"/>
        <end position="351"/>
    </location>
</feature>
<dbReference type="AlphaFoldDB" id="A0A0K0FC40"/>
<comment type="subcellular location">
    <subcellularLocation>
        <location evidence="2">Cytoplasm</location>
        <location evidence="2">Cytoskeleton</location>
        <location evidence="2">Spindle</location>
    </subcellularLocation>
    <subcellularLocation>
        <location evidence="1">Nucleus</location>
    </subcellularLocation>
</comment>
<dbReference type="STRING" id="75913.A0A0K0FC40"/>
<dbReference type="WBParaSite" id="SVE_0640400.1">
    <property type="protein sequence ID" value="SVE_0640400.1"/>
    <property type="gene ID" value="SVE_0640400"/>
</dbReference>
<evidence type="ECO:0000256" key="4">
    <source>
        <dbReference type="ARBA" id="ARBA00022490"/>
    </source>
</evidence>
<feature type="compositionally biased region" description="Polar residues" evidence="8">
    <location>
        <begin position="165"/>
        <end position="175"/>
    </location>
</feature>
<reference evidence="11" key="2">
    <citation type="submission" date="2015-08" db="UniProtKB">
        <authorList>
            <consortium name="WormBaseParasite"/>
        </authorList>
    </citation>
    <scope>IDENTIFICATION</scope>
</reference>
<proteinExistence type="inferred from homology"/>
<feature type="region of interest" description="Disordered" evidence="8">
    <location>
        <begin position="260"/>
        <end position="284"/>
    </location>
</feature>
<feature type="region of interest" description="Disordered" evidence="8">
    <location>
        <begin position="161"/>
        <end position="188"/>
    </location>
</feature>
<evidence type="ECO:0000313" key="10">
    <source>
        <dbReference type="Proteomes" id="UP000035680"/>
    </source>
</evidence>
<evidence type="ECO:0000256" key="1">
    <source>
        <dbReference type="ARBA" id="ARBA00004123"/>
    </source>
</evidence>
<dbReference type="Gene3D" id="6.10.250.2990">
    <property type="match status" value="1"/>
</dbReference>
<keyword evidence="4" id="KW-0963">Cytoplasm</keyword>
<reference evidence="10" key="1">
    <citation type="submission" date="2014-07" db="EMBL/GenBank/DDBJ databases">
        <authorList>
            <person name="Martin A.A"/>
            <person name="De Silva N."/>
        </authorList>
    </citation>
    <scope>NUCLEOTIDE SEQUENCE</scope>
</reference>
<name>A0A0K0FC40_STRVS</name>
<dbReference type="Pfam" id="PF03941">
    <property type="entry name" value="INCENP_ARK-bind"/>
    <property type="match status" value="1"/>
</dbReference>
<comment type="similarity">
    <text evidence="3">Belongs to the INCENP family.</text>
</comment>
<keyword evidence="10" id="KW-1185">Reference proteome</keyword>
<protein>
    <submittedName>
        <fullName evidence="11">INCENP_ARK-bind domain-containing protein</fullName>
    </submittedName>
</protein>
<organism evidence="10 11">
    <name type="scientific">Strongyloides venezuelensis</name>
    <name type="common">Threadworm</name>
    <dbReference type="NCBI Taxonomy" id="75913"/>
    <lineage>
        <taxon>Eukaryota</taxon>
        <taxon>Metazoa</taxon>
        <taxon>Ecdysozoa</taxon>
        <taxon>Nematoda</taxon>
        <taxon>Chromadorea</taxon>
        <taxon>Rhabditida</taxon>
        <taxon>Tylenchina</taxon>
        <taxon>Panagrolaimomorpha</taxon>
        <taxon>Strongyloidoidea</taxon>
        <taxon>Strongyloididae</taxon>
        <taxon>Strongyloides</taxon>
    </lineage>
</organism>
<keyword evidence="5" id="KW-0159">Chromosome partition</keyword>
<dbReference type="PANTHER" id="PTHR13142:SF1">
    <property type="entry name" value="INNER CENTROMERE PROTEIN"/>
    <property type="match status" value="1"/>
</dbReference>
<dbReference type="Proteomes" id="UP000035680">
    <property type="component" value="Unassembled WGS sequence"/>
</dbReference>
<dbReference type="GO" id="GO:0007059">
    <property type="term" value="P:chromosome segregation"/>
    <property type="evidence" value="ECO:0007669"/>
    <property type="project" value="UniProtKB-KW"/>
</dbReference>
<feature type="region of interest" description="Disordered" evidence="8">
    <location>
        <begin position="336"/>
        <end position="356"/>
    </location>
</feature>